<proteinExistence type="predicted"/>
<evidence type="ECO:0000313" key="1">
    <source>
        <dbReference type="EMBL" id="ADA61750.1"/>
    </source>
</evidence>
<dbReference type="AlphaFoldDB" id="D2J8H9"/>
<reference evidence="1" key="1">
    <citation type="submission" date="2009-08" db="EMBL/GenBank/DDBJ databases">
        <authorList>
            <person name="Gill J."/>
            <person name="Borman J."/>
            <person name="Shetty J."/>
            <person name="Hostetler J."/>
            <person name="Durkin S."/>
            <person name="Montgomery B."/>
        </authorList>
    </citation>
    <scope>NUCLEOTIDE SEQUENCE</scope>
    <source>
        <strain evidence="1">CDC9</strain>
        <plasmid evidence="1">SAP045A</plasmid>
    </source>
</reference>
<geneLocation type="plasmid" evidence="1">
    <name>SAP045A</name>
</geneLocation>
<gene>
    <name evidence="1" type="ORF">SAP045A_018</name>
</gene>
<sequence>MGTNTKFRHQKKNSETFEMSGFARPTFVKDGKFPLCS</sequence>
<protein>
    <submittedName>
        <fullName evidence="1">Uncharacterized protein</fullName>
    </submittedName>
</protein>
<keyword evidence="1" id="KW-0614">Plasmid</keyword>
<accession>D2J8H9</accession>
<organism evidence="1">
    <name type="scientific">Staphylococcus epidermidis</name>
    <dbReference type="NCBI Taxonomy" id="1282"/>
    <lineage>
        <taxon>Bacteria</taxon>
        <taxon>Bacillati</taxon>
        <taxon>Bacillota</taxon>
        <taxon>Bacilli</taxon>
        <taxon>Bacillales</taxon>
        <taxon>Staphylococcaceae</taxon>
        <taxon>Staphylococcus</taxon>
    </lineage>
</organism>
<name>D2J8H9_STAEP</name>
<dbReference type="EMBL" id="GQ900402">
    <property type="protein sequence ID" value="ADA61750.1"/>
    <property type="molecule type" value="Genomic_DNA"/>
</dbReference>
<reference evidence="1" key="2">
    <citation type="submission" date="2009-12" db="EMBL/GenBank/DDBJ databases">
        <authorList>
            <person name="Summers A.O."/>
            <person name="Shearer J."/>
            <person name="Wireman J."/>
        </authorList>
    </citation>
    <scope>NUCLEOTIDE SEQUENCE</scope>
    <source>
        <strain evidence="1">CDC9</strain>
        <plasmid evidence="1">SAP045A</plasmid>
    </source>
</reference>